<dbReference type="PROSITE" id="PS50231">
    <property type="entry name" value="RICIN_B_LECTIN"/>
    <property type="match status" value="1"/>
</dbReference>
<feature type="signal peptide" evidence="1">
    <location>
        <begin position="1"/>
        <end position="17"/>
    </location>
</feature>
<evidence type="ECO:0000313" key="3">
    <source>
        <dbReference type="EMBL" id="KAF9457289.1"/>
    </source>
</evidence>
<organism evidence="3 4">
    <name type="scientific">Collybia nuda</name>
    <dbReference type="NCBI Taxonomy" id="64659"/>
    <lineage>
        <taxon>Eukaryota</taxon>
        <taxon>Fungi</taxon>
        <taxon>Dikarya</taxon>
        <taxon>Basidiomycota</taxon>
        <taxon>Agaricomycotina</taxon>
        <taxon>Agaricomycetes</taxon>
        <taxon>Agaricomycetidae</taxon>
        <taxon>Agaricales</taxon>
        <taxon>Tricholomatineae</taxon>
        <taxon>Clitocybaceae</taxon>
        <taxon>Collybia</taxon>
    </lineage>
</organism>
<dbReference type="InterPro" id="IPR037176">
    <property type="entry name" value="Osmotin/thaumatin-like_sf"/>
</dbReference>
<dbReference type="SMART" id="SM00458">
    <property type="entry name" value="RICIN"/>
    <property type="match status" value="1"/>
</dbReference>
<evidence type="ECO:0000256" key="1">
    <source>
        <dbReference type="SAM" id="SignalP"/>
    </source>
</evidence>
<keyword evidence="4" id="KW-1185">Reference proteome</keyword>
<dbReference type="Pfam" id="PF00652">
    <property type="entry name" value="Ricin_B_lectin"/>
    <property type="match status" value="1"/>
</dbReference>
<dbReference type="EMBL" id="MU150378">
    <property type="protein sequence ID" value="KAF9457289.1"/>
    <property type="molecule type" value="Genomic_DNA"/>
</dbReference>
<sequence>MVSSFVYVLAAPLLVQAARRYNIVNNCPSTISVFINGNGQGPVPSGDTITRTFNNNFSGLIYSNANGGSSSGSGTTRAGFYGPDDYYYIVKDSTNFNTGINITPINRPSQFGFCVSATCNSLTCNNAYSSPPTGFPAQTGSAPTPPLYECPTPNTGYTVTFCPTGLFPPVLPPVNKGTTINPNGNNNKCLDVRGAVFANGTPVQIYDCNGSGAQNWIVNRGNTKVQVAGTNFCLDAGSSPGNGVGMKIWTCYSGLAAQAWYYTDDNRIALTGQGQCLDLTGGNLSNGNRIQTWQCTNGNNNQVWT</sequence>
<reference evidence="3" key="1">
    <citation type="submission" date="2020-11" db="EMBL/GenBank/DDBJ databases">
        <authorList>
            <consortium name="DOE Joint Genome Institute"/>
            <person name="Ahrendt S."/>
            <person name="Riley R."/>
            <person name="Andreopoulos W."/>
            <person name="Labutti K."/>
            <person name="Pangilinan J."/>
            <person name="Ruiz-Duenas F.J."/>
            <person name="Barrasa J.M."/>
            <person name="Sanchez-Garcia M."/>
            <person name="Camarero S."/>
            <person name="Miyauchi S."/>
            <person name="Serrano A."/>
            <person name="Linde D."/>
            <person name="Babiker R."/>
            <person name="Drula E."/>
            <person name="Ayuso-Fernandez I."/>
            <person name="Pacheco R."/>
            <person name="Padilla G."/>
            <person name="Ferreira P."/>
            <person name="Barriuso J."/>
            <person name="Kellner H."/>
            <person name="Castanera R."/>
            <person name="Alfaro M."/>
            <person name="Ramirez L."/>
            <person name="Pisabarro A.G."/>
            <person name="Kuo A."/>
            <person name="Tritt A."/>
            <person name="Lipzen A."/>
            <person name="He G."/>
            <person name="Yan M."/>
            <person name="Ng V."/>
            <person name="Cullen D."/>
            <person name="Martin F."/>
            <person name="Rosso M.-N."/>
            <person name="Henrissat B."/>
            <person name="Hibbett D."/>
            <person name="Martinez A.T."/>
            <person name="Grigoriev I.V."/>
        </authorList>
    </citation>
    <scope>NUCLEOTIDE SEQUENCE</scope>
    <source>
        <strain evidence="3">CBS 247.69</strain>
    </source>
</reference>
<dbReference type="Proteomes" id="UP000807353">
    <property type="component" value="Unassembled WGS sequence"/>
</dbReference>
<evidence type="ECO:0000313" key="4">
    <source>
        <dbReference type="Proteomes" id="UP000807353"/>
    </source>
</evidence>
<proteinExistence type="predicted"/>
<dbReference type="InterPro" id="IPR000772">
    <property type="entry name" value="Ricin_B_lectin"/>
</dbReference>
<comment type="caution">
    <text evidence="3">The sequence shown here is derived from an EMBL/GenBank/DDBJ whole genome shotgun (WGS) entry which is preliminary data.</text>
</comment>
<name>A0A9P5XV50_9AGAR</name>
<keyword evidence="1" id="KW-0732">Signal</keyword>
<dbReference type="AlphaFoldDB" id="A0A9P5XV50"/>
<gene>
    <name evidence="3" type="ORF">BDZ94DRAFT_1240894</name>
</gene>
<dbReference type="Gene3D" id="2.80.10.50">
    <property type="match status" value="2"/>
</dbReference>
<dbReference type="SUPFAM" id="SSF49870">
    <property type="entry name" value="Osmotin, thaumatin-like protein"/>
    <property type="match status" value="1"/>
</dbReference>
<protein>
    <submittedName>
        <fullName evidence="3">G-X-X-X-Q-X-W domain-containing protein</fullName>
    </submittedName>
</protein>
<dbReference type="InterPro" id="IPR035992">
    <property type="entry name" value="Ricin_B-like_lectins"/>
</dbReference>
<dbReference type="CDD" id="cd00161">
    <property type="entry name" value="beta-trefoil_Ricin-like"/>
    <property type="match status" value="1"/>
</dbReference>
<evidence type="ECO:0000259" key="2">
    <source>
        <dbReference type="SMART" id="SM00458"/>
    </source>
</evidence>
<accession>A0A9P5XV50</accession>
<dbReference type="SUPFAM" id="SSF50370">
    <property type="entry name" value="Ricin B-like lectins"/>
    <property type="match status" value="1"/>
</dbReference>
<feature type="chain" id="PRO_5040265839" evidence="1">
    <location>
        <begin position="18"/>
        <end position="305"/>
    </location>
</feature>
<feature type="domain" description="Ricin B lectin" evidence="2">
    <location>
        <begin position="177"/>
        <end position="305"/>
    </location>
</feature>
<dbReference type="OrthoDB" id="6770063at2759"/>